<dbReference type="SMART" id="SM01013">
    <property type="entry name" value="APC2"/>
    <property type="match status" value="1"/>
</dbReference>
<evidence type="ECO:0000256" key="1">
    <source>
        <dbReference type="ARBA" id="ARBA00016068"/>
    </source>
</evidence>
<evidence type="ECO:0000313" key="11">
    <source>
        <dbReference type="Proteomes" id="UP000002035"/>
    </source>
</evidence>
<dbReference type="PANTHER" id="PTHR45957">
    <property type="entry name" value="ANAPHASE-PROMOTING COMPLEX SUBUNIT 2"/>
    <property type="match status" value="1"/>
</dbReference>
<dbReference type="OrthoDB" id="5581181at2759"/>
<dbReference type="GO" id="GO:0031625">
    <property type="term" value="F:ubiquitin protein ligase binding"/>
    <property type="evidence" value="ECO:0007669"/>
    <property type="project" value="InterPro"/>
</dbReference>
<dbReference type="GeneID" id="9230106"/>
<accession>C5FMT7</accession>
<keyword evidence="3" id="KW-0498">Mitosis</keyword>
<feature type="compositionally biased region" description="Polar residues" evidence="7">
    <location>
        <begin position="156"/>
        <end position="170"/>
    </location>
</feature>
<dbReference type="GO" id="GO:0005680">
    <property type="term" value="C:anaphase-promoting complex"/>
    <property type="evidence" value="ECO:0007669"/>
    <property type="project" value="TreeGrafter"/>
</dbReference>
<dbReference type="InterPro" id="IPR036388">
    <property type="entry name" value="WH-like_DNA-bd_sf"/>
</dbReference>
<dbReference type="GO" id="GO:0051301">
    <property type="term" value="P:cell division"/>
    <property type="evidence" value="ECO:0007669"/>
    <property type="project" value="UniProtKB-KW"/>
</dbReference>
<keyword evidence="8" id="KW-1133">Transmembrane helix</keyword>
<dbReference type="SMART" id="SM00182">
    <property type="entry name" value="CULLIN"/>
    <property type="match status" value="1"/>
</dbReference>
<sequence length="1099" mass="121373">MAAFFQELFSSIFTPGATPTLLLATNATFAALQVVFFALLVATYSVHFLVLSCISGALWYSINWFAEEVKAESERQRKLTESKEKNNNTGSSTDLSSLREKEASPVARLAGATSDSAESGTETESIRAGHVGTPKISSASPLSGGGTVRRPMPSASGAQVTLTPESSTDELTLRKPSGDSSGYISTDSEWEKVDDKDRYLSGYSTGIYTFLISADQAMFQHVPSSIGHKRVFDSVFPPSLLSGVSPTSDVTPVLGFTPPGEPLGGVQTPTKAKKAPAPSEEEPVPEQVTWNRAWHIATAYLSIPDKRFNINNDGNCDDNIGDRVLLKRWARDPPSTKVRDALFYVGADASQAKQSRRDVKECDLKLWYINETRRHFLANFKKSFIQFILPLSDPTARDTGFTALRASIHAVTTFSLPDSFSDILATELTTACSLILGTKGPKDGFHSPKVETSDEMDVDSKSSICYRTWKKQPSRDKRVELMTESALPGSAEARHALVRLLEGLQDVGLGGSKAQTIFANVMNNMITEFVISSYSGMWDAPSLATEHLRLWIANVFGRLVVQVLRCLKRDEHGTHQAEDHLEVTLADIEKWQEIAITRLAALRISELFDIVVEWDTSSGAIEDLKSYTTNPMTRLYLSSMFNTAIFQRLLHPGASTVEILQLYISIIRALTQLDPRGVLLDRVARPIRRYLRERDDTVKVIVNGLLADVSETKDQDNPDPDTLVELAVELTSARQASLRNNSGELDWDDMNWVPDPIDAAVDYKRSKHSDVIGSMITLFDSKEVFVKELQESLSDRLLNKGGTFDQEVSVLELLKIRFGDSALQACEVMLRDALDSKRIDTVIRADKGLDEGNTTDLHAKILSRLYWPELQEQEFNIPAEIRSLQEKYSAGFESLKPSRKLTWLNNLGTATVELDLEDRVFKDEVTTWQAAVIYSFQSVEHSAVSKTVNNLSQELDMPASLVRSACLFWLSKRILIQPQLDSFTVLETLPDEEDPGVASQQQGEAQPSSDANAAAAAAAAAAKEAAEAATMAKMDLYWQFIKGMLTNQGAMPLQRIIMMLKIAVPGGFPFSSEELKQFMGKMVSNGELEMVSGGNYKIV</sequence>
<dbReference type="InterPro" id="IPR014786">
    <property type="entry name" value="ANAPC2_C"/>
</dbReference>
<feature type="domain" description="Cullin family profile" evidence="9">
    <location>
        <begin position="775"/>
        <end position="970"/>
    </location>
</feature>
<keyword evidence="8" id="KW-0472">Membrane</keyword>
<name>C5FMT7_ARTOC</name>
<evidence type="ECO:0000259" key="9">
    <source>
        <dbReference type="PROSITE" id="PS50069"/>
    </source>
</evidence>
<dbReference type="Gene3D" id="3.30.230.130">
    <property type="entry name" value="Cullin, Chain C, Domain 2"/>
    <property type="match status" value="1"/>
</dbReference>
<dbReference type="RefSeq" id="XP_002846990.1">
    <property type="nucleotide sequence ID" value="XM_002846944.1"/>
</dbReference>
<evidence type="ECO:0000256" key="4">
    <source>
        <dbReference type="ARBA" id="ARBA00022786"/>
    </source>
</evidence>
<evidence type="ECO:0000313" key="10">
    <source>
        <dbReference type="EMBL" id="EEQ31908.1"/>
    </source>
</evidence>
<keyword evidence="8" id="KW-0812">Transmembrane</keyword>
<dbReference type="InterPro" id="IPR059120">
    <property type="entry name" value="Cullin-like_AB"/>
</dbReference>
<feature type="compositionally biased region" description="Low complexity" evidence="7">
    <location>
        <begin position="266"/>
        <end position="278"/>
    </location>
</feature>
<proteinExistence type="inferred from homology"/>
<evidence type="ECO:0000256" key="2">
    <source>
        <dbReference type="ARBA" id="ARBA00022618"/>
    </source>
</evidence>
<dbReference type="SUPFAM" id="SSF46785">
    <property type="entry name" value="Winged helix' DNA-binding domain"/>
    <property type="match status" value="1"/>
</dbReference>
<dbReference type="STRING" id="554155.C5FMT7"/>
<dbReference type="FunFam" id="1.10.10.10:FF:000409">
    <property type="entry name" value="Anaphase-promoting complex subunit ApcB"/>
    <property type="match status" value="1"/>
</dbReference>
<organism evidence="10 11">
    <name type="scientific">Arthroderma otae (strain ATCC MYA-4605 / CBS 113480)</name>
    <name type="common">Microsporum canis</name>
    <dbReference type="NCBI Taxonomy" id="554155"/>
    <lineage>
        <taxon>Eukaryota</taxon>
        <taxon>Fungi</taxon>
        <taxon>Dikarya</taxon>
        <taxon>Ascomycota</taxon>
        <taxon>Pezizomycotina</taxon>
        <taxon>Eurotiomycetes</taxon>
        <taxon>Eurotiomycetidae</taxon>
        <taxon>Onygenales</taxon>
        <taxon>Arthrodermataceae</taxon>
        <taxon>Microsporum</taxon>
    </lineage>
</organism>
<dbReference type="EMBL" id="DS995704">
    <property type="protein sequence ID" value="EEQ31908.1"/>
    <property type="molecule type" value="Genomic_DNA"/>
</dbReference>
<keyword evidence="2" id="KW-0132">Cell division</keyword>
<dbReference type="Pfam" id="PF08636">
    <property type="entry name" value="Pkr1"/>
    <property type="match status" value="1"/>
</dbReference>
<evidence type="ECO:0000256" key="5">
    <source>
        <dbReference type="ARBA" id="ARBA00023306"/>
    </source>
</evidence>
<dbReference type="HOGENOM" id="CLU_007149_0_0_1"/>
<keyword evidence="4" id="KW-0833">Ubl conjugation pathway</keyword>
<dbReference type="GO" id="GO:0006511">
    <property type="term" value="P:ubiquitin-dependent protein catabolic process"/>
    <property type="evidence" value="ECO:0007669"/>
    <property type="project" value="InterPro"/>
</dbReference>
<feature type="region of interest" description="Disordered" evidence="7">
    <location>
        <begin position="77"/>
        <end position="186"/>
    </location>
</feature>
<dbReference type="eggNOG" id="KOG2165">
    <property type="taxonomic scope" value="Eukaryota"/>
</dbReference>
<evidence type="ECO:0000256" key="7">
    <source>
        <dbReference type="SAM" id="MobiDB-lite"/>
    </source>
</evidence>
<dbReference type="PANTHER" id="PTHR45957:SF1">
    <property type="entry name" value="ANAPHASE-PROMOTING COMPLEX SUBUNIT 2"/>
    <property type="match status" value="1"/>
</dbReference>
<dbReference type="Pfam" id="PF08672">
    <property type="entry name" value="ANAPC2"/>
    <property type="match status" value="1"/>
</dbReference>
<protein>
    <recommendedName>
        <fullName evidence="1">Anaphase-promoting complex subunit 2</fullName>
    </recommendedName>
</protein>
<feature type="region of interest" description="Disordered" evidence="7">
    <location>
        <begin position="258"/>
        <end position="286"/>
    </location>
</feature>
<feature type="transmembrane region" description="Helical" evidence="8">
    <location>
        <begin position="48"/>
        <end position="66"/>
    </location>
</feature>
<dbReference type="OMA" id="VTTWQAT"/>
<feature type="compositionally biased region" description="Basic and acidic residues" evidence="7">
    <location>
        <begin position="77"/>
        <end position="86"/>
    </location>
</feature>
<evidence type="ECO:0000256" key="3">
    <source>
        <dbReference type="ARBA" id="ARBA00022776"/>
    </source>
</evidence>
<dbReference type="GO" id="GO:0007091">
    <property type="term" value="P:metaphase/anaphase transition of mitotic cell cycle"/>
    <property type="evidence" value="ECO:0007669"/>
    <property type="project" value="TreeGrafter"/>
</dbReference>
<dbReference type="InterPro" id="IPR036390">
    <property type="entry name" value="WH_DNA-bd_sf"/>
</dbReference>
<dbReference type="AlphaFoldDB" id="C5FMT7"/>
<comment type="similarity">
    <text evidence="6">Belongs to the cullin family.</text>
</comment>
<dbReference type="VEuPathDB" id="FungiDB:MCYG_04727"/>
<dbReference type="Proteomes" id="UP000002035">
    <property type="component" value="Unassembled WGS sequence"/>
</dbReference>
<dbReference type="InterPro" id="IPR036317">
    <property type="entry name" value="Cullin_homology_sf"/>
</dbReference>
<dbReference type="InterPro" id="IPR013945">
    <property type="entry name" value="Pkr1"/>
</dbReference>
<dbReference type="Pfam" id="PF25773">
    <property type="entry name" value="TPR_ANAPC2"/>
    <property type="match status" value="1"/>
</dbReference>
<feature type="compositionally biased region" description="Polar residues" evidence="7">
    <location>
        <begin position="113"/>
        <end position="123"/>
    </location>
</feature>
<feature type="region of interest" description="Disordered" evidence="7">
    <location>
        <begin position="993"/>
        <end position="1012"/>
    </location>
</feature>
<feature type="compositionally biased region" description="Polar residues" evidence="7">
    <location>
        <begin position="998"/>
        <end position="1010"/>
    </location>
</feature>
<dbReference type="FunFam" id="1.20.1310.10:FF:000033">
    <property type="entry name" value="Anaphase-promoting complex subunit ApcB"/>
    <property type="match status" value="1"/>
</dbReference>
<dbReference type="GO" id="GO:0070072">
    <property type="term" value="P:vacuolar proton-transporting V-type ATPase complex assembly"/>
    <property type="evidence" value="ECO:0007669"/>
    <property type="project" value="InterPro"/>
</dbReference>
<feature type="transmembrane region" description="Helical" evidence="8">
    <location>
        <begin position="20"/>
        <end position="41"/>
    </location>
</feature>
<evidence type="ECO:0000256" key="8">
    <source>
        <dbReference type="SAM" id="Phobius"/>
    </source>
</evidence>
<dbReference type="PROSITE" id="PS50069">
    <property type="entry name" value="CULLIN_2"/>
    <property type="match status" value="1"/>
</dbReference>
<evidence type="ECO:0000256" key="6">
    <source>
        <dbReference type="PROSITE-ProRule" id="PRU00330"/>
    </source>
</evidence>
<feature type="compositionally biased region" description="Polar residues" evidence="7">
    <location>
        <begin position="87"/>
        <end position="96"/>
    </location>
</feature>
<reference evidence="11" key="1">
    <citation type="journal article" date="2012" name="MBio">
        <title>Comparative genome analysis of Trichophyton rubrum and related dermatophytes reveals candidate genes involved in infection.</title>
        <authorList>
            <person name="Martinez D.A."/>
            <person name="Oliver B.G."/>
            <person name="Graeser Y."/>
            <person name="Goldberg J.M."/>
            <person name="Li W."/>
            <person name="Martinez-Rossi N.M."/>
            <person name="Monod M."/>
            <person name="Shelest E."/>
            <person name="Barton R.C."/>
            <person name="Birch E."/>
            <person name="Brakhage A.A."/>
            <person name="Chen Z."/>
            <person name="Gurr S.J."/>
            <person name="Heiman D."/>
            <person name="Heitman J."/>
            <person name="Kosti I."/>
            <person name="Rossi A."/>
            <person name="Saif S."/>
            <person name="Samalova M."/>
            <person name="Saunders C.W."/>
            <person name="Shea T."/>
            <person name="Summerbell R.C."/>
            <person name="Xu J."/>
            <person name="Young S."/>
            <person name="Zeng Q."/>
            <person name="Birren B.W."/>
            <person name="Cuomo C.A."/>
            <person name="White T.C."/>
        </authorList>
    </citation>
    <scope>NUCLEOTIDE SEQUENCE [LARGE SCALE GENOMIC DNA]</scope>
    <source>
        <strain evidence="11">ATCC MYA-4605 / CBS 113480</strain>
    </source>
</reference>
<dbReference type="Gene3D" id="1.10.10.10">
    <property type="entry name" value="Winged helix-like DNA-binding domain superfamily/Winged helix DNA-binding domain"/>
    <property type="match status" value="1"/>
</dbReference>
<gene>
    <name evidence="10" type="ORF">MCYG_04727</name>
</gene>
<dbReference type="Gene3D" id="1.20.1310.10">
    <property type="entry name" value="Cullin Repeats"/>
    <property type="match status" value="1"/>
</dbReference>
<dbReference type="Pfam" id="PF26557">
    <property type="entry name" value="Cullin_AB"/>
    <property type="match status" value="1"/>
</dbReference>
<keyword evidence="11" id="KW-1185">Reference proteome</keyword>
<dbReference type="GO" id="GO:0070979">
    <property type="term" value="P:protein K11-linked ubiquitination"/>
    <property type="evidence" value="ECO:0007669"/>
    <property type="project" value="TreeGrafter"/>
</dbReference>
<dbReference type="InterPro" id="IPR016158">
    <property type="entry name" value="Cullin_homology"/>
</dbReference>
<dbReference type="SUPFAM" id="SSF75632">
    <property type="entry name" value="Cullin homology domain"/>
    <property type="match status" value="1"/>
</dbReference>
<dbReference type="InterPro" id="IPR057975">
    <property type="entry name" value="TPR_ANAPC2"/>
</dbReference>
<dbReference type="InterPro" id="IPR044554">
    <property type="entry name" value="ANAPC2"/>
</dbReference>
<keyword evidence="5" id="KW-0131">Cell cycle</keyword>